<name>A0A8X6P6A4_NEPPI</name>
<dbReference type="AlphaFoldDB" id="A0A8X6P6A4"/>
<keyword evidence="2" id="KW-1185">Reference proteome</keyword>
<protein>
    <submittedName>
        <fullName evidence="1">Uncharacterized protein</fullName>
    </submittedName>
</protein>
<accession>A0A8X6P6A4</accession>
<reference evidence="1" key="1">
    <citation type="submission" date="2020-08" db="EMBL/GenBank/DDBJ databases">
        <title>Multicomponent nature underlies the extraordinary mechanical properties of spider dragline silk.</title>
        <authorList>
            <person name="Kono N."/>
            <person name="Nakamura H."/>
            <person name="Mori M."/>
            <person name="Yoshida Y."/>
            <person name="Ohtoshi R."/>
            <person name="Malay A.D."/>
            <person name="Moran D.A.P."/>
            <person name="Tomita M."/>
            <person name="Numata K."/>
            <person name="Arakawa K."/>
        </authorList>
    </citation>
    <scope>NUCLEOTIDE SEQUENCE</scope>
</reference>
<dbReference type="Proteomes" id="UP000887013">
    <property type="component" value="Unassembled WGS sequence"/>
</dbReference>
<comment type="caution">
    <text evidence="1">The sequence shown here is derived from an EMBL/GenBank/DDBJ whole genome shotgun (WGS) entry which is preliminary data.</text>
</comment>
<dbReference type="InterPro" id="IPR021109">
    <property type="entry name" value="Peptidase_aspartic_dom_sf"/>
</dbReference>
<proteinExistence type="predicted"/>
<sequence length="126" mass="14474">MVLKLAVNGTFGTTRSDTGASHTIAVETLYLILEREGVNFQKTRLLQTPKSPRWIYTTSIVTRLEGHVIRIPLIILPYAKGNRILLEMDFLEKDGIALNFKHHNWLFSDSPHRKNDFVKEVISQEI</sequence>
<evidence type="ECO:0000313" key="2">
    <source>
        <dbReference type="Proteomes" id="UP000887013"/>
    </source>
</evidence>
<dbReference type="Gene3D" id="2.40.70.10">
    <property type="entry name" value="Acid Proteases"/>
    <property type="match status" value="1"/>
</dbReference>
<evidence type="ECO:0000313" key="1">
    <source>
        <dbReference type="EMBL" id="GFT52853.1"/>
    </source>
</evidence>
<gene>
    <name evidence="1" type="primary">AVEN_164180_1</name>
    <name evidence="1" type="ORF">NPIL_599961</name>
</gene>
<dbReference type="EMBL" id="BMAW01017223">
    <property type="protein sequence ID" value="GFT52853.1"/>
    <property type="molecule type" value="Genomic_DNA"/>
</dbReference>
<organism evidence="1 2">
    <name type="scientific">Nephila pilipes</name>
    <name type="common">Giant wood spider</name>
    <name type="synonym">Nephila maculata</name>
    <dbReference type="NCBI Taxonomy" id="299642"/>
    <lineage>
        <taxon>Eukaryota</taxon>
        <taxon>Metazoa</taxon>
        <taxon>Ecdysozoa</taxon>
        <taxon>Arthropoda</taxon>
        <taxon>Chelicerata</taxon>
        <taxon>Arachnida</taxon>
        <taxon>Araneae</taxon>
        <taxon>Araneomorphae</taxon>
        <taxon>Entelegynae</taxon>
        <taxon>Araneoidea</taxon>
        <taxon>Nephilidae</taxon>
        <taxon>Nephila</taxon>
    </lineage>
</organism>